<dbReference type="RefSeq" id="WP_274262053.1">
    <property type="nucleotide sequence ID" value="NZ_CP117884.1"/>
</dbReference>
<dbReference type="InterPro" id="IPR052518">
    <property type="entry name" value="CHR_Transporter"/>
</dbReference>
<keyword evidence="4 7" id="KW-0812">Transmembrane</keyword>
<dbReference type="InterPro" id="IPR003370">
    <property type="entry name" value="Chromate_transpt"/>
</dbReference>
<evidence type="ECO:0000256" key="5">
    <source>
        <dbReference type="ARBA" id="ARBA00022989"/>
    </source>
</evidence>
<keyword evidence="9" id="KW-1185">Reference proteome</keyword>
<proteinExistence type="inferred from homology"/>
<sequence length="182" mass="19761">MNKNWLLFKVYFTAGALTFSGGLAMLPMIQREVVDKYHLMAKDELYEYSTLSQTFPGVIALTNACFVGRKVNGVPGMFWAAFGAIFPAFTFMLLATILYQLIPQRGIILSIMSAIRASSAAFLFSAAYTLARYNLKNIASILLAVFCLLASVFSLASAPVLIVIAGVVGVIMGSQKHKEAKA</sequence>
<comment type="subcellular location">
    <subcellularLocation>
        <location evidence="1">Cell membrane</location>
        <topology evidence="1">Multi-pass membrane protein</topology>
    </subcellularLocation>
</comment>
<evidence type="ECO:0000313" key="9">
    <source>
        <dbReference type="Proteomes" id="UP001220377"/>
    </source>
</evidence>
<feature type="transmembrane region" description="Helical" evidence="7">
    <location>
        <begin position="138"/>
        <end position="171"/>
    </location>
</feature>
<evidence type="ECO:0000256" key="2">
    <source>
        <dbReference type="ARBA" id="ARBA00005262"/>
    </source>
</evidence>
<gene>
    <name evidence="8" type="ORF">PQ472_05585</name>
</gene>
<evidence type="ECO:0000256" key="1">
    <source>
        <dbReference type="ARBA" id="ARBA00004651"/>
    </source>
</evidence>
<evidence type="ECO:0000313" key="8">
    <source>
        <dbReference type="EMBL" id="WDF83708.1"/>
    </source>
</evidence>
<accession>A0ABY7WW29</accession>
<dbReference type="Pfam" id="PF02417">
    <property type="entry name" value="Chromate_transp"/>
    <property type="match status" value="1"/>
</dbReference>
<dbReference type="PANTHER" id="PTHR43663">
    <property type="entry name" value="CHROMATE TRANSPORT PROTEIN-RELATED"/>
    <property type="match status" value="1"/>
</dbReference>
<comment type="similarity">
    <text evidence="2">Belongs to the chromate ion transporter (CHR) (TC 2.A.51) family.</text>
</comment>
<keyword evidence="5 7" id="KW-1133">Transmembrane helix</keyword>
<dbReference type="EMBL" id="CP117884">
    <property type="protein sequence ID" value="WDF83708.1"/>
    <property type="molecule type" value="Genomic_DNA"/>
</dbReference>
<keyword evidence="3" id="KW-1003">Cell membrane</keyword>
<keyword evidence="6 7" id="KW-0472">Membrane</keyword>
<feature type="transmembrane region" description="Helical" evidence="7">
    <location>
        <begin position="6"/>
        <end position="29"/>
    </location>
</feature>
<dbReference type="PANTHER" id="PTHR43663:SF1">
    <property type="entry name" value="CHROMATE TRANSPORTER"/>
    <property type="match status" value="1"/>
</dbReference>
<evidence type="ECO:0000256" key="6">
    <source>
        <dbReference type="ARBA" id="ARBA00023136"/>
    </source>
</evidence>
<evidence type="ECO:0000256" key="3">
    <source>
        <dbReference type="ARBA" id="ARBA00022475"/>
    </source>
</evidence>
<evidence type="ECO:0000256" key="4">
    <source>
        <dbReference type="ARBA" id="ARBA00022692"/>
    </source>
</evidence>
<protein>
    <submittedName>
        <fullName evidence="8">Chromate transporter</fullName>
    </submittedName>
</protein>
<organism evidence="8 9">
    <name type="scientific">Lacticaseibacillus pabuli</name>
    <dbReference type="NCBI Taxonomy" id="3025672"/>
    <lineage>
        <taxon>Bacteria</taxon>
        <taxon>Bacillati</taxon>
        <taxon>Bacillota</taxon>
        <taxon>Bacilli</taxon>
        <taxon>Lactobacillales</taxon>
        <taxon>Lactobacillaceae</taxon>
        <taxon>Lacticaseibacillus</taxon>
    </lineage>
</organism>
<feature type="transmembrane region" description="Helical" evidence="7">
    <location>
        <begin position="77"/>
        <end position="99"/>
    </location>
</feature>
<dbReference type="Proteomes" id="UP001220377">
    <property type="component" value="Chromosome"/>
</dbReference>
<reference evidence="8 9" key="1">
    <citation type="submission" date="2023-02" db="EMBL/GenBank/DDBJ databases">
        <title>Genome sequence of Lacticaseibacillus sp. KACC 23028.</title>
        <authorList>
            <person name="Kim S."/>
            <person name="Heo J."/>
            <person name="Kwon S.-W."/>
        </authorList>
    </citation>
    <scope>NUCLEOTIDE SEQUENCE [LARGE SCALE GENOMIC DNA]</scope>
    <source>
        <strain evidence="8 9">KACC 23028</strain>
    </source>
</reference>
<evidence type="ECO:0000256" key="7">
    <source>
        <dbReference type="SAM" id="Phobius"/>
    </source>
</evidence>
<name>A0ABY7WW29_9LACO</name>
<feature type="transmembrane region" description="Helical" evidence="7">
    <location>
        <begin position="106"/>
        <end position="126"/>
    </location>
</feature>